<keyword evidence="2" id="KW-1185">Reference proteome</keyword>
<dbReference type="EMBL" id="CM020618">
    <property type="protein sequence ID" value="KAK1858603.1"/>
    <property type="molecule type" value="Genomic_DNA"/>
</dbReference>
<organism evidence="1 2">
    <name type="scientific">Pyropia yezoensis</name>
    <name type="common">Susabi-nori</name>
    <name type="synonym">Porphyra yezoensis</name>
    <dbReference type="NCBI Taxonomy" id="2788"/>
    <lineage>
        <taxon>Eukaryota</taxon>
        <taxon>Rhodophyta</taxon>
        <taxon>Bangiophyceae</taxon>
        <taxon>Bangiales</taxon>
        <taxon>Bangiaceae</taxon>
        <taxon>Pyropia</taxon>
    </lineage>
</organism>
<name>A0ACC3BLZ4_PYRYE</name>
<evidence type="ECO:0000313" key="1">
    <source>
        <dbReference type="EMBL" id="KAK1858603.1"/>
    </source>
</evidence>
<evidence type="ECO:0000313" key="2">
    <source>
        <dbReference type="Proteomes" id="UP000798662"/>
    </source>
</evidence>
<sequence length="792" mass="80690">MSGTAGRHRRRVRAATATVGAGCAHPQALLAARSGGSGGSGSDRLDREERGGGGGGGRGGGGRGAGDRPSLCAARRRPALAPPLRCEPRLRVLATSLSLPPTGQGRPTARAVSHRGGAAAATPAVASPPHPRRQCFFHRPSPPVVASAAASGRHPPRALPLSAVPATSPPPPPAAAAAAAAERRGGRPWWHRRPARDAAWPLATTVAGGGSRGTPPAPQQPPAGGAGGRRGPRLAAFFDLPRLLAGDRRRPESPPRMAAAGAGPRPATGAPPPSPSPAGVATGRSGSPVLAVARLGGLLFRGGHDQRGLSPGPAYAVVGASAAAAAGGGAAAGAGAPPGPSTASTLSSTPLFTPSAGPSPHSDAAAAAGMAGVAAKAGAPGGGRRGGSGTAEAKLFRDVERLQRVAQFTSGALAGLVNTLVLSPLDVVKTRLQTQGAAGSVARYTGVGNTLRMILREEGAMSYYKGLSASLWAFVPNWAIYWFTYEELKRRLGVNAMAATMPSGAGGPGGTQGQPDSRLLPFAYMASAVGAGAVTAVTTAPFWVVKTRMQLDMAVGANRRYTSVPHGFRKIVAEEGFASLYKGLTPTLLGLVHVGVQFPLYERTKSWLSRGREEELTAGHLMLAASVSKLTASVAAYPHEVVRTKLQVDATSLRALAHGGPRPSEFHRARAVLSQILREEGPRGLYRGLTSNLLRTVPACMLTFTSYELAKRYFGVVATQYKERERVRGVERGNGTARAEGSKAAAGAAAAAAADLDREALAVAPSAASPIGLPRLPSSTPETPVPAVVRGR</sequence>
<accession>A0ACC3BLZ4</accession>
<comment type="caution">
    <text evidence="1">The sequence shown here is derived from an EMBL/GenBank/DDBJ whole genome shotgun (WGS) entry which is preliminary data.</text>
</comment>
<gene>
    <name evidence="1" type="ORF">I4F81_001204</name>
</gene>
<dbReference type="Proteomes" id="UP000798662">
    <property type="component" value="Chromosome 1"/>
</dbReference>
<reference evidence="1" key="1">
    <citation type="submission" date="2019-11" db="EMBL/GenBank/DDBJ databases">
        <title>Nori genome reveals adaptations in red seaweeds to the harsh intertidal environment.</title>
        <authorList>
            <person name="Wang D."/>
            <person name="Mao Y."/>
        </authorList>
    </citation>
    <scope>NUCLEOTIDE SEQUENCE</scope>
    <source>
        <tissue evidence="1">Gametophyte</tissue>
    </source>
</reference>
<protein>
    <submittedName>
        <fullName evidence="1">Uncharacterized protein</fullName>
    </submittedName>
</protein>
<proteinExistence type="predicted"/>